<keyword evidence="2" id="KW-0479">Metal-binding</keyword>
<dbReference type="Gene3D" id="2.60.40.420">
    <property type="entry name" value="Cupredoxins - blue copper proteins"/>
    <property type="match status" value="1"/>
</dbReference>
<dbReference type="SUPFAM" id="SSF49503">
    <property type="entry name" value="Cupredoxins"/>
    <property type="match status" value="1"/>
</dbReference>
<evidence type="ECO:0000256" key="2">
    <source>
        <dbReference type="ARBA" id="ARBA00022723"/>
    </source>
</evidence>
<name>A0ABV8RXB3_9BURK</name>
<evidence type="ECO:0000256" key="4">
    <source>
        <dbReference type="ARBA" id="ARBA00023008"/>
    </source>
</evidence>
<comment type="subcellular location">
    <subcellularLocation>
        <location evidence="1">Periplasm</location>
    </subcellularLocation>
</comment>
<gene>
    <name evidence="7" type="ORF">ACFO0J_05685</name>
</gene>
<keyword evidence="5" id="KW-0732">Signal</keyword>
<evidence type="ECO:0000256" key="3">
    <source>
        <dbReference type="ARBA" id="ARBA00022764"/>
    </source>
</evidence>
<dbReference type="PANTHER" id="PTHR38439">
    <property type="entry name" value="AURACYANIN-B"/>
    <property type="match status" value="1"/>
</dbReference>
<dbReference type="EMBL" id="JBHSDY010000003">
    <property type="protein sequence ID" value="MFC4297530.1"/>
    <property type="molecule type" value="Genomic_DNA"/>
</dbReference>
<dbReference type="InterPro" id="IPR008972">
    <property type="entry name" value="Cupredoxin"/>
</dbReference>
<keyword evidence="8" id="KW-1185">Reference proteome</keyword>
<dbReference type="CDD" id="cd04211">
    <property type="entry name" value="Cupredoxin_like_2"/>
    <property type="match status" value="1"/>
</dbReference>
<dbReference type="InterPro" id="IPR050845">
    <property type="entry name" value="Cu-binding_ET"/>
</dbReference>
<organism evidence="7 8">
    <name type="scientific">Castellaniella hirudinis</name>
    <dbReference type="NCBI Taxonomy" id="1144617"/>
    <lineage>
        <taxon>Bacteria</taxon>
        <taxon>Pseudomonadati</taxon>
        <taxon>Pseudomonadota</taxon>
        <taxon>Betaproteobacteria</taxon>
        <taxon>Burkholderiales</taxon>
        <taxon>Alcaligenaceae</taxon>
        <taxon>Castellaniella</taxon>
    </lineage>
</organism>
<proteinExistence type="predicted"/>
<evidence type="ECO:0000259" key="6">
    <source>
        <dbReference type="Pfam" id="PF00127"/>
    </source>
</evidence>
<dbReference type="InterPro" id="IPR000923">
    <property type="entry name" value="BlueCu_1"/>
</dbReference>
<dbReference type="RefSeq" id="WP_376812089.1">
    <property type="nucleotide sequence ID" value="NZ_JBHSDY010000003.1"/>
</dbReference>
<feature type="signal peptide" evidence="5">
    <location>
        <begin position="1"/>
        <end position="20"/>
    </location>
</feature>
<evidence type="ECO:0000313" key="8">
    <source>
        <dbReference type="Proteomes" id="UP001595756"/>
    </source>
</evidence>
<evidence type="ECO:0000256" key="1">
    <source>
        <dbReference type="ARBA" id="ARBA00004418"/>
    </source>
</evidence>
<feature type="chain" id="PRO_5046477608" evidence="5">
    <location>
        <begin position="21"/>
        <end position="149"/>
    </location>
</feature>
<reference evidence="8" key="1">
    <citation type="journal article" date="2019" name="Int. J. Syst. Evol. Microbiol.">
        <title>The Global Catalogue of Microorganisms (GCM) 10K type strain sequencing project: providing services to taxonomists for standard genome sequencing and annotation.</title>
        <authorList>
            <consortium name="The Broad Institute Genomics Platform"/>
            <consortium name="The Broad Institute Genome Sequencing Center for Infectious Disease"/>
            <person name="Wu L."/>
            <person name="Ma J."/>
        </authorList>
    </citation>
    <scope>NUCLEOTIDE SEQUENCE [LARGE SCALE GENOMIC DNA]</scope>
    <source>
        <strain evidence="8">CGMCC 1.19029</strain>
    </source>
</reference>
<keyword evidence="4" id="KW-0186">Copper</keyword>
<dbReference type="Pfam" id="PF00127">
    <property type="entry name" value="Copper-bind"/>
    <property type="match status" value="1"/>
</dbReference>
<accession>A0ABV8RXB3</accession>
<evidence type="ECO:0000313" key="7">
    <source>
        <dbReference type="EMBL" id="MFC4297530.1"/>
    </source>
</evidence>
<keyword evidence="3" id="KW-0574">Periplasm</keyword>
<feature type="domain" description="Blue (type 1) copper" evidence="6">
    <location>
        <begin position="46"/>
        <end position="147"/>
    </location>
</feature>
<sequence>MRIRSISALSALLLASTAHAHNDAAHDMGAMAAHAQTARIIEITMDDTMRFLPDQIEVQPGETVRLKIHNAGKLPHEIVLGEMGEILAHAEEMRAHPDMPAHHETNALALDPGQSGELSWTFPHHGMLDFACTIPGHFEAGMKGRFVIG</sequence>
<comment type="caution">
    <text evidence="7">The sequence shown here is derived from an EMBL/GenBank/DDBJ whole genome shotgun (WGS) entry which is preliminary data.</text>
</comment>
<protein>
    <submittedName>
        <fullName evidence="7">Plastocyanin/azurin family copper-binding protein</fullName>
    </submittedName>
</protein>
<dbReference type="Proteomes" id="UP001595756">
    <property type="component" value="Unassembled WGS sequence"/>
</dbReference>
<dbReference type="PANTHER" id="PTHR38439:SF3">
    <property type="entry name" value="COPPER-RESISTANT CUPROPROTEIN COPI"/>
    <property type="match status" value="1"/>
</dbReference>
<evidence type="ECO:0000256" key="5">
    <source>
        <dbReference type="SAM" id="SignalP"/>
    </source>
</evidence>